<dbReference type="PRINTS" id="PR00987">
    <property type="entry name" value="TRNASYNTHGLU"/>
</dbReference>
<dbReference type="GO" id="GO:0005829">
    <property type="term" value="C:cytosol"/>
    <property type="evidence" value="ECO:0007669"/>
    <property type="project" value="TreeGrafter"/>
</dbReference>
<dbReference type="AlphaFoldDB" id="A0A0R0ECA6"/>
<dbReference type="PANTHER" id="PTHR43311">
    <property type="entry name" value="GLUTAMATE--TRNA LIGASE"/>
    <property type="match status" value="1"/>
</dbReference>
<dbReference type="PATRIC" id="fig|659018.3.peg.244"/>
<dbReference type="FunFam" id="3.40.50.620:FF:000007">
    <property type="entry name" value="Glutamate--tRNA ligase"/>
    <property type="match status" value="1"/>
</dbReference>
<feature type="domain" description="Glutamyl/glutaminyl-tRNA synthetase class Ib catalytic" evidence="11">
    <location>
        <begin position="3"/>
        <end position="305"/>
    </location>
</feature>
<evidence type="ECO:0000256" key="5">
    <source>
        <dbReference type="ARBA" id="ARBA00022598"/>
    </source>
</evidence>
<dbReference type="Pfam" id="PF19269">
    <property type="entry name" value="Anticodon_2"/>
    <property type="match status" value="1"/>
</dbReference>
<keyword evidence="7 10" id="KW-0067">ATP-binding</keyword>
<dbReference type="GO" id="GO:0000049">
    <property type="term" value="F:tRNA binding"/>
    <property type="evidence" value="ECO:0007669"/>
    <property type="project" value="InterPro"/>
</dbReference>
<feature type="domain" description="Aminoacyl-tRNA synthetase class I anticodon-binding" evidence="12">
    <location>
        <begin position="341"/>
        <end position="460"/>
    </location>
</feature>
<dbReference type="InterPro" id="IPR033910">
    <property type="entry name" value="GluRS_core"/>
</dbReference>
<reference evidence="13 14" key="1">
    <citation type="submission" date="2015-05" db="EMBL/GenBank/DDBJ databases">
        <title>Genome sequencing and analysis of members of genus Stenotrophomonas.</title>
        <authorList>
            <person name="Patil P.P."/>
            <person name="Midha S."/>
            <person name="Patil P.B."/>
        </authorList>
    </citation>
    <scope>NUCLEOTIDE SEQUENCE [LARGE SCALE GENOMIC DNA]</scope>
    <source>
        <strain evidence="13 14">JCM 16244</strain>
    </source>
</reference>
<comment type="subcellular location">
    <subcellularLocation>
        <location evidence="1 10">Cytoplasm</location>
    </subcellularLocation>
</comment>
<feature type="short sequence motif" description="'KMSKS' region" evidence="10">
    <location>
        <begin position="237"/>
        <end position="241"/>
    </location>
</feature>
<evidence type="ECO:0000256" key="9">
    <source>
        <dbReference type="ARBA" id="ARBA00023146"/>
    </source>
</evidence>
<gene>
    <name evidence="10" type="primary">gltX</name>
    <name evidence="13" type="ORF">ABB34_02190</name>
</gene>
<dbReference type="Pfam" id="PF00749">
    <property type="entry name" value="tRNA-synt_1c"/>
    <property type="match status" value="1"/>
</dbReference>
<name>A0A0R0ECA6_9GAMM</name>
<dbReference type="InterPro" id="IPR014729">
    <property type="entry name" value="Rossmann-like_a/b/a_fold"/>
</dbReference>
<dbReference type="InterPro" id="IPR000924">
    <property type="entry name" value="Glu/Gln-tRNA-synth"/>
</dbReference>
<evidence type="ECO:0000256" key="3">
    <source>
        <dbReference type="ARBA" id="ARBA00011245"/>
    </source>
</evidence>
<dbReference type="InterPro" id="IPR020751">
    <property type="entry name" value="aa-tRNA-synth_I_codon-bd_sub2"/>
</dbReference>
<dbReference type="InterPro" id="IPR008925">
    <property type="entry name" value="aa_tRNA-synth_I_cd-bd_sf"/>
</dbReference>
<dbReference type="STRING" id="659018.ABB34_02190"/>
<dbReference type="Gene3D" id="3.40.50.620">
    <property type="entry name" value="HUPs"/>
    <property type="match status" value="1"/>
</dbReference>
<dbReference type="CDD" id="cd00808">
    <property type="entry name" value="GluRS_core"/>
    <property type="match status" value="1"/>
</dbReference>
<dbReference type="NCBIfam" id="TIGR00464">
    <property type="entry name" value="gltX_bact"/>
    <property type="match status" value="1"/>
</dbReference>
<dbReference type="SUPFAM" id="SSF48163">
    <property type="entry name" value="An anticodon-binding domain of class I aminoacyl-tRNA synthetases"/>
    <property type="match status" value="1"/>
</dbReference>
<dbReference type="Gene3D" id="1.10.10.350">
    <property type="match status" value="1"/>
</dbReference>
<dbReference type="OrthoDB" id="9807503at2"/>
<keyword evidence="4 10" id="KW-0963">Cytoplasm</keyword>
<evidence type="ECO:0000256" key="1">
    <source>
        <dbReference type="ARBA" id="ARBA00004496"/>
    </source>
</evidence>
<dbReference type="InterPro" id="IPR020058">
    <property type="entry name" value="Glu/Gln-tRNA-synth_Ib_cat-dom"/>
</dbReference>
<dbReference type="PANTHER" id="PTHR43311:SF2">
    <property type="entry name" value="GLUTAMATE--TRNA LIGASE, MITOCHONDRIAL-RELATED"/>
    <property type="match status" value="1"/>
</dbReference>
<dbReference type="GO" id="GO:0008270">
    <property type="term" value="F:zinc ion binding"/>
    <property type="evidence" value="ECO:0007669"/>
    <property type="project" value="InterPro"/>
</dbReference>
<keyword evidence="5 10" id="KW-0436">Ligase</keyword>
<keyword evidence="6 10" id="KW-0547">Nucleotide-binding</keyword>
<comment type="similarity">
    <text evidence="2 10">Belongs to the class-I aminoacyl-tRNA synthetase family. Glutamate--tRNA ligase type 1 subfamily.</text>
</comment>
<evidence type="ECO:0000256" key="6">
    <source>
        <dbReference type="ARBA" id="ARBA00022741"/>
    </source>
</evidence>
<evidence type="ECO:0000259" key="12">
    <source>
        <dbReference type="Pfam" id="PF19269"/>
    </source>
</evidence>
<accession>A0A0R0ECA6</accession>
<evidence type="ECO:0000256" key="7">
    <source>
        <dbReference type="ARBA" id="ARBA00022840"/>
    </source>
</evidence>
<evidence type="ECO:0000256" key="10">
    <source>
        <dbReference type="HAMAP-Rule" id="MF_00022"/>
    </source>
</evidence>
<dbReference type="GO" id="GO:0005524">
    <property type="term" value="F:ATP binding"/>
    <property type="evidence" value="ECO:0007669"/>
    <property type="project" value="UniProtKB-UniRule"/>
</dbReference>
<feature type="short sequence motif" description="'HIGH' region" evidence="10">
    <location>
        <begin position="9"/>
        <end position="19"/>
    </location>
</feature>
<feature type="binding site" evidence="10">
    <location>
        <position position="240"/>
    </location>
    <ligand>
        <name>ATP</name>
        <dbReference type="ChEBI" id="CHEBI:30616"/>
    </ligand>
</feature>
<evidence type="ECO:0000259" key="11">
    <source>
        <dbReference type="Pfam" id="PF00749"/>
    </source>
</evidence>
<dbReference type="InterPro" id="IPR001412">
    <property type="entry name" value="aa-tRNA-synth_I_CS"/>
</dbReference>
<dbReference type="GO" id="GO:0006424">
    <property type="term" value="P:glutamyl-tRNA aminoacylation"/>
    <property type="evidence" value="ECO:0007669"/>
    <property type="project" value="UniProtKB-UniRule"/>
</dbReference>
<dbReference type="SUPFAM" id="SSF52374">
    <property type="entry name" value="Nucleotidylyl transferase"/>
    <property type="match status" value="1"/>
</dbReference>
<comment type="caution">
    <text evidence="10">Lacks conserved residue(s) required for the propagation of feature annotation.</text>
</comment>
<keyword evidence="9 10" id="KW-0030">Aminoacyl-tRNA synthetase</keyword>
<dbReference type="EMBL" id="LDJP01000011">
    <property type="protein sequence ID" value="KRG87939.1"/>
    <property type="molecule type" value="Genomic_DNA"/>
</dbReference>
<dbReference type="InterPro" id="IPR045462">
    <property type="entry name" value="aa-tRNA-synth_I_cd-bd"/>
</dbReference>
<evidence type="ECO:0000313" key="13">
    <source>
        <dbReference type="EMBL" id="KRG87939.1"/>
    </source>
</evidence>
<dbReference type="InterPro" id="IPR049940">
    <property type="entry name" value="GluQ/Sye"/>
</dbReference>
<organism evidence="13 14">
    <name type="scientific">Stenotrophomonas daejeonensis</name>
    <dbReference type="NCBI Taxonomy" id="659018"/>
    <lineage>
        <taxon>Bacteria</taxon>
        <taxon>Pseudomonadati</taxon>
        <taxon>Pseudomonadota</taxon>
        <taxon>Gammaproteobacteria</taxon>
        <taxon>Lysobacterales</taxon>
        <taxon>Lysobacteraceae</taxon>
        <taxon>Stenotrophomonas</taxon>
    </lineage>
</organism>
<dbReference type="GO" id="GO:0004818">
    <property type="term" value="F:glutamate-tRNA ligase activity"/>
    <property type="evidence" value="ECO:0007669"/>
    <property type="project" value="UniProtKB-UniRule"/>
</dbReference>
<comment type="caution">
    <text evidence="13">The sequence shown here is derived from an EMBL/GenBank/DDBJ whole genome shotgun (WGS) entry which is preliminary data.</text>
</comment>
<evidence type="ECO:0000313" key="14">
    <source>
        <dbReference type="Proteomes" id="UP000050940"/>
    </source>
</evidence>
<dbReference type="EC" id="6.1.1.17" evidence="10"/>
<dbReference type="PROSITE" id="PS00178">
    <property type="entry name" value="AA_TRNA_LIGASE_I"/>
    <property type="match status" value="1"/>
</dbReference>
<proteinExistence type="inferred from homology"/>
<dbReference type="Proteomes" id="UP000050940">
    <property type="component" value="Unassembled WGS sequence"/>
</dbReference>
<dbReference type="HAMAP" id="MF_00022">
    <property type="entry name" value="Glu_tRNA_synth_type1"/>
    <property type="match status" value="1"/>
</dbReference>
<comment type="function">
    <text evidence="10">Catalyzes the attachment of glutamate to tRNA(Glu) in a two-step reaction: glutamate is first activated by ATP to form Glu-AMP and then transferred to the acceptor end of tRNA(Glu).</text>
</comment>
<sequence>MTVRTRFAPSPTGYLHIGGARTALYCWLEARHRGGEFVLRIEDTDRERSTQAAIDAILEAMDWLGLDYDEGPVYQTHRVARYKEVAEQLLAAGKAYYAYETREELDAMREAAMAKQEKPRYNGAARELNLPYRDDPNRVIRFKNPQGGSVVFDDLIKGRIEIANSELDDMVIFRPDGYPTYNFAVVVDDWDMGITEVIRGDDHINNTPRQINIYEALGAAVPKFGHMPMILDEAGAKLSKRTGAADVMQYKDAGYLPEALLSYLARLGWSHGDQEIFSRQELIDLFDVTNCNSKASRLDMAKLGWVNQHFLKSEDPASIAPQLVYQLEKLGLDVAAGPAPADVVVALRERVQTLKEMAEKAVVWYQPLTEYDEAAVAKHFNPGADVALGKARELLAALPQWTAEAVGVALHDTAAALEIGMGKVAQPLRVAITGTQVSPDISHTVYLAGREEALKRIDAARIKVANA</sequence>
<keyword evidence="14" id="KW-1185">Reference proteome</keyword>
<evidence type="ECO:0000256" key="2">
    <source>
        <dbReference type="ARBA" id="ARBA00007894"/>
    </source>
</evidence>
<comment type="subunit">
    <text evidence="3 10">Monomer.</text>
</comment>
<evidence type="ECO:0000256" key="8">
    <source>
        <dbReference type="ARBA" id="ARBA00022917"/>
    </source>
</evidence>
<comment type="catalytic activity">
    <reaction evidence="10">
        <text>tRNA(Glu) + L-glutamate + ATP = L-glutamyl-tRNA(Glu) + AMP + diphosphate</text>
        <dbReference type="Rhea" id="RHEA:23540"/>
        <dbReference type="Rhea" id="RHEA-COMP:9663"/>
        <dbReference type="Rhea" id="RHEA-COMP:9680"/>
        <dbReference type="ChEBI" id="CHEBI:29985"/>
        <dbReference type="ChEBI" id="CHEBI:30616"/>
        <dbReference type="ChEBI" id="CHEBI:33019"/>
        <dbReference type="ChEBI" id="CHEBI:78442"/>
        <dbReference type="ChEBI" id="CHEBI:78520"/>
        <dbReference type="ChEBI" id="CHEBI:456215"/>
        <dbReference type="EC" id="6.1.1.17"/>
    </reaction>
</comment>
<dbReference type="InterPro" id="IPR004527">
    <property type="entry name" value="Glu-tRNA-ligase_bac/mito"/>
</dbReference>
<keyword evidence="8 10" id="KW-0648">Protein biosynthesis</keyword>
<evidence type="ECO:0000256" key="4">
    <source>
        <dbReference type="ARBA" id="ARBA00022490"/>
    </source>
</evidence>
<dbReference type="RefSeq" id="WP_057639605.1">
    <property type="nucleotide sequence ID" value="NZ_LDJP01000011.1"/>
</dbReference>
<protein>
    <recommendedName>
        <fullName evidence="10">Glutamate--tRNA ligase</fullName>
        <ecNumber evidence="10">6.1.1.17</ecNumber>
    </recommendedName>
    <alternativeName>
        <fullName evidence="10">Glutamyl-tRNA synthetase</fullName>
        <shortName evidence="10">GluRS</shortName>
    </alternativeName>
</protein>